<protein>
    <submittedName>
        <fullName evidence="3">FERM domain-containing protein</fullName>
    </submittedName>
</protein>
<reference evidence="3" key="1">
    <citation type="submission" date="2016-06" db="UniProtKB">
        <authorList>
            <consortium name="WormBaseParasite"/>
        </authorList>
    </citation>
    <scope>IDENTIFICATION</scope>
</reference>
<dbReference type="GO" id="GO:0042981">
    <property type="term" value="P:regulation of apoptotic process"/>
    <property type="evidence" value="ECO:0007669"/>
    <property type="project" value="TreeGrafter"/>
</dbReference>
<keyword evidence="2" id="KW-1185">Reference proteome</keyword>
<evidence type="ECO:0000313" key="1">
    <source>
        <dbReference type="EMBL" id="VDP78426.1"/>
    </source>
</evidence>
<dbReference type="GO" id="GO:0005829">
    <property type="term" value="C:cytosol"/>
    <property type="evidence" value="ECO:0007669"/>
    <property type="project" value="TreeGrafter"/>
</dbReference>
<accession>A0A183AHM4</accession>
<name>A0A183AHM4_9TREM</name>
<dbReference type="Proteomes" id="UP000272942">
    <property type="component" value="Unassembled WGS sequence"/>
</dbReference>
<dbReference type="OrthoDB" id="6282239at2759"/>
<evidence type="ECO:0000313" key="2">
    <source>
        <dbReference type="Proteomes" id="UP000272942"/>
    </source>
</evidence>
<dbReference type="PANTHER" id="PTHR13008:SF7">
    <property type="entry name" value="MAP KINASE-ACTIVATING DEATH DOMAIN PROTEIN"/>
    <property type="match status" value="1"/>
</dbReference>
<dbReference type="PANTHER" id="PTHR13008">
    <property type="entry name" value="MAP-KINASE ACTIVATING DEATH DOMAIN PROTEIN MADD /DENN/AEX-3 C.ELEGANS"/>
    <property type="match status" value="1"/>
</dbReference>
<dbReference type="EMBL" id="UZAN01043462">
    <property type="protein sequence ID" value="VDP78426.1"/>
    <property type="molecule type" value="Genomic_DNA"/>
</dbReference>
<gene>
    <name evidence="1" type="ORF">ECPE_LOCUS6459</name>
</gene>
<dbReference type="WBParaSite" id="ECPE_0000647201-mRNA-1">
    <property type="protein sequence ID" value="ECPE_0000647201-mRNA-1"/>
    <property type="gene ID" value="ECPE_0000647201"/>
</dbReference>
<evidence type="ECO:0000313" key="3">
    <source>
        <dbReference type="WBParaSite" id="ECPE_0000647201-mRNA-1"/>
    </source>
</evidence>
<dbReference type="AlphaFoldDB" id="A0A183AHM4"/>
<proteinExistence type="predicted"/>
<organism evidence="3">
    <name type="scientific">Echinostoma caproni</name>
    <dbReference type="NCBI Taxonomy" id="27848"/>
    <lineage>
        <taxon>Eukaryota</taxon>
        <taxon>Metazoa</taxon>
        <taxon>Spiralia</taxon>
        <taxon>Lophotrochozoa</taxon>
        <taxon>Platyhelminthes</taxon>
        <taxon>Trematoda</taxon>
        <taxon>Digenea</taxon>
        <taxon>Plagiorchiida</taxon>
        <taxon>Echinostomata</taxon>
        <taxon>Echinostomatoidea</taxon>
        <taxon>Echinostomatidae</taxon>
        <taxon>Echinostoma</taxon>
    </lineage>
</organism>
<reference evidence="1 2" key="2">
    <citation type="submission" date="2018-11" db="EMBL/GenBank/DDBJ databases">
        <authorList>
            <consortium name="Pathogen Informatics"/>
        </authorList>
    </citation>
    <scope>NUCLEOTIDE SEQUENCE [LARGE SCALE GENOMIC DNA]</scope>
    <source>
        <strain evidence="1 2">Egypt</strain>
    </source>
</reference>
<dbReference type="GO" id="GO:0032483">
    <property type="term" value="P:regulation of Rab protein signal transduction"/>
    <property type="evidence" value="ECO:0007669"/>
    <property type="project" value="TreeGrafter"/>
</dbReference>
<dbReference type="GO" id="GO:0005085">
    <property type="term" value="F:guanyl-nucleotide exchange factor activity"/>
    <property type="evidence" value="ECO:0007669"/>
    <property type="project" value="TreeGrafter"/>
</dbReference>
<dbReference type="InterPro" id="IPR039980">
    <property type="entry name" value="MADD"/>
</dbReference>
<sequence length="168" mass="19322">MMFLSSQYGNDIDLKTLQSRATVQRAYEVYRGTDKTGELLFIEVYPDCLLIRNLAGFILDRWWYDQVINVTCRRHKNILCVSYRVHRKPIVHSFYTTRCETLYQAIQKAMEQVSVELQRGPLSGDLNGELNVINLADGSAGVIKITPDGFYMKFNQNEPKLIGPQIVL</sequence>